<sequence length="113" mass="13018">MLRDAFSGLSCSIVLLYSPLFLLRCEMRSELSSSEIRAMNLISVEAVEHVRKKQGMFDLSKRFIGIDDGFDFKVRLGKKSAIFPSITRYERNRTRSRTVHFISLQLLQSSKVL</sequence>
<proteinExistence type="predicted"/>
<keyword evidence="2" id="KW-1185">Reference proteome</keyword>
<dbReference type="AlphaFoldDB" id="A0A6A6AGF6"/>
<evidence type="ECO:0000313" key="1">
    <source>
        <dbReference type="EMBL" id="KAF2131072.1"/>
    </source>
</evidence>
<protein>
    <submittedName>
        <fullName evidence="1">Uncharacterized protein</fullName>
    </submittedName>
</protein>
<name>A0A6A6AGF6_9PLEO</name>
<gene>
    <name evidence="1" type="ORF">P153DRAFT_210473</name>
</gene>
<dbReference type="Proteomes" id="UP000799771">
    <property type="component" value="Unassembled WGS sequence"/>
</dbReference>
<dbReference type="RefSeq" id="XP_033525459.1">
    <property type="nucleotide sequence ID" value="XM_033662559.1"/>
</dbReference>
<dbReference type="EMBL" id="ML977503">
    <property type="protein sequence ID" value="KAF2131072.1"/>
    <property type="molecule type" value="Genomic_DNA"/>
</dbReference>
<evidence type="ECO:0000313" key="2">
    <source>
        <dbReference type="Proteomes" id="UP000799771"/>
    </source>
</evidence>
<accession>A0A6A6AGF6</accession>
<reference evidence="1" key="1">
    <citation type="journal article" date="2020" name="Stud. Mycol.">
        <title>101 Dothideomycetes genomes: a test case for predicting lifestyles and emergence of pathogens.</title>
        <authorList>
            <person name="Haridas S."/>
            <person name="Albert R."/>
            <person name="Binder M."/>
            <person name="Bloem J."/>
            <person name="Labutti K."/>
            <person name="Salamov A."/>
            <person name="Andreopoulos B."/>
            <person name="Baker S."/>
            <person name="Barry K."/>
            <person name="Bills G."/>
            <person name="Bluhm B."/>
            <person name="Cannon C."/>
            <person name="Castanera R."/>
            <person name="Culley D."/>
            <person name="Daum C."/>
            <person name="Ezra D."/>
            <person name="Gonzalez J."/>
            <person name="Henrissat B."/>
            <person name="Kuo A."/>
            <person name="Liang C."/>
            <person name="Lipzen A."/>
            <person name="Lutzoni F."/>
            <person name="Magnuson J."/>
            <person name="Mondo S."/>
            <person name="Nolan M."/>
            <person name="Ohm R."/>
            <person name="Pangilinan J."/>
            <person name="Park H.-J."/>
            <person name="Ramirez L."/>
            <person name="Alfaro M."/>
            <person name="Sun H."/>
            <person name="Tritt A."/>
            <person name="Yoshinaga Y."/>
            <person name="Zwiers L.-H."/>
            <person name="Turgeon B."/>
            <person name="Goodwin S."/>
            <person name="Spatafora J."/>
            <person name="Crous P."/>
            <person name="Grigoriev I."/>
        </authorList>
    </citation>
    <scope>NUCLEOTIDE SEQUENCE</scope>
    <source>
        <strain evidence="1">CBS 119687</strain>
    </source>
</reference>
<dbReference type="GeneID" id="54402991"/>
<organism evidence="1 2">
    <name type="scientific">Dothidotthia symphoricarpi CBS 119687</name>
    <dbReference type="NCBI Taxonomy" id="1392245"/>
    <lineage>
        <taxon>Eukaryota</taxon>
        <taxon>Fungi</taxon>
        <taxon>Dikarya</taxon>
        <taxon>Ascomycota</taxon>
        <taxon>Pezizomycotina</taxon>
        <taxon>Dothideomycetes</taxon>
        <taxon>Pleosporomycetidae</taxon>
        <taxon>Pleosporales</taxon>
        <taxon>Dothidotthiaceae</taxon>
        <taxon>Dothidotthia</taxon>
    </lineage>
</organism>